<reference evidence="1" key="1">
    <citation type="submission" date="2021-11" db="EMBL/GenBank/DDBJ databases">
        <title>Fusarium solani-melongenae Genome sequencing and assembly.</title>
        <authorList>
            <person name="Xie S."/>
            <person name="Huang L."/>
            <person name="Zhang X."/>
        </authorList>
    </citation>
    <scope>NUCLEOTIDE SEQUENCE</scope>
    <source>
        <strain evidence="1">CRI 24-3</strain>
    </source>
</reference>
<proteinExistence type="predicted"/>
<evidence type="ECO:0000313" key="1">
    <source>
        <dbReference type="EMBL" id="UPL02716.1"/>
    </source>
</evidence>
<evidence type="ECO:0000313" key="2">
    <source>
        <dbReference type="Proteomes" id="UP000830768"/>
    </source>
</evidence>
<accession>A0ACD3ZNP3</accession>
<keyword evidence="2" id="KW-1185">Reference proteome</keyword>
<dbReference type="EMBL" id="CP090039">
    <property type="protein sequence ID" value="UPL02716.1"/>
    <property type="molecule type" value="Genomic_DNA"/>
</dbReference>
<protein>
    <submittedName>
        <fullName evidence="1">Uncharacterized protein</fullName>
    </submittedName>
</protein>
<sequence>MSSSHLDWWVPMPGSLPAPEQRVGLRLPDSPWSSLWDSPSRGRSVYILRSSVEPRASPPGLIFGSSIIMKWTVPLFAALMPCWLAAASISTKELLAELPQCAGSCLGDAISKSDCDSADVKCVCTNEKVIPVASVCVAGGCTVKESLTTQNMTNTYCQVPVRDKTSLFINVTIILGTFSGISILLRIGSKILITNSDFGLDDLFIVLTLIFGIPSTAMNIHGTAGHGEGRDIWTLEFDQITKFGFFFWLLEVFYFAQVSLLKMSLLFFYLRIFPGPAQKLLWGTVIFNAIYGVAFIFLAVFQCSPINFFWLKWDGEHKGTCANVNAIGWANAAISISLDIWMLGIPMWYLRNLKLHWKKKIGVAAMFIVGTFVTIVSIIRLQYLVDLDSSQNPTYDQTDVSIWSTVEINVGIICASMPALRILLVRLFPVLGGSSYDSSKYNNYGEQYGRKSHIMSRSRARVELPSRTGDSIHAPEHGGIELQRTFKVQYSDGGDEANLVTADKYNKSHVTTTTSAHSTSEVSL</sequence>
<dbReference type="Proteomes" id="UP000830768">
    <property type="component" value="Chromosome 11"/>
</dbReference>
<name>A0ACD3ZNP3_FUSSC</name>
<gene>
    <name evidence="1" type="ORF">LCI18_013650</name>
</gene>
<organism evidence="1 2">
    <name type="scientific">Fusarium solani subsp. cucurbitae</name>
    <name type="common">Neocosmosporum cucurbitae</name>
    <dbReference type="NCBI Taxonomy" id="2747967"/>
    <lineage>
        <taxon>Eukaryota</taxon>
        <taxon>Fungi</taxon>
        <taxon>Dikarya</taxon>
        <taxon>Ascomycota</taxon>
        <taxon>Pezizomycotina</taxon>
        <taxon>Sordariomycetes</taxon>
        <taxon>Hypocreomycetidae</taxon>
        <taxon>Hypocreales</taxon>
        <taxon>Nectriaceae</taxon>
        <taxon>Fusarium</taxon>
        <taxon>Fusarium solani species complex</taxon>
    </lineage>
</organism>